<feature type="region of interest" description="Disordered" evidence="1">
    <location>
        <begin position="1"/>
        <end position="54"/>
    </location>
</feature>
<sequence length="228" mass="23398">MNAQQPLSRKSLTGGTGTVLPNRTPSTNGASVRPSVSTGVTDVLPPNTSIKGPALVSRTNMTHPYQPDGTLVPDKSAGFSTRSAKQTTGVNMGSARSGIAVGAPQQYQLSAGSMGLSNNRANGMATNSNMGGAPPPPGRVAPDKAGFAAMPGVAVRGKPQQPTPPLQSSNPNMPFAMPRGMPYSNTNGMGEVNALSQVTSPYGNEINRLNSFANNGNHDGRINMPGVM</sequence>
<gene>
    <name evidence="2" type="ORF">CM83_14933</name>
    <name evidence="3" type="ORF">CM83_14934</name>
    <name evidence="5" type="ORF">g.18069</name>
    <name evidence="4" type="ORF">g.18079</name>
</gene>
<reference evidence="3" key="2">
    <citation type="submission" date="2014-07" db="EMBL/GenBank/DDBJ databases">
        <authorList>
            <person name="Hull J."/>
        </authorList>
    </citation>
    <scope>NUCLEOTIDE SEQUENCE</scope>
</reference>
<reference evidence="4" key="3">
    <citation type="journal article" date="2016" name="Gigascience">
        <title>De novo construction of an expanded transcriptome assembly for the western tarnished plant bug, Lygus hesperus.</title>
        <authorList>
            <person name="Tassone E.E."/>
            <person name="Geib S.M."/>
            <person name="Hall B."/>
            <person name="Fabrick J.A."/>
            <person name="Brent C.S."/>
            <person name="Hull J.J."/>
        </authorList>
    </citation>
    <scope>NUCLEOTIDE SEQUENCE</scope>
</reference>
<feature type="compositionally biased region" description="Polar residues" evidence="1">
    <location>
        <begin position="1"/>
        <end position="50"/>
    </location>
</feature>
<proteinExistence type="predicted"/>
<evidence type="ECO:0000256" key="1">
    <source>
        <dbReference type="SAM" id="MobiDB-lite"/>
    </source>
</evidence>
<dbReference type="EMBL" id="GDHC01006135">
    <property type="protein sequence ID" value="JAQ12494.1"/>
    <property type="molecule type" value="Transcribed_RNA"/>
</dbReference>
<protein>
    <submittedName>
        <fullName evidence="3">Uncharacterized protein</fullName>
    </submittedName>
</protein>
<dbReference type="AlphaFoldDB" id="A0A0A9Z847"/>
<name>A0A0A9Z847_LYGHE</name>
<accession>A0A0A9Z847</accession>
<dbReference type="EMBL" id="GBHO01003523">
    <property type="protein sequence ID" value="JAG40081.1"/>
    <property type="molecule type" value="Transcribed_RNA"/>
</dbReference>
<dbReference type="EMBL" id="GDHC01010565">
    <property type="protein sequence ID" value="JAQ08064.1"/>
    <property type="molecule type" value="Transcribed_RNA"/>
</dbReference>
<organism evidence="3">
    <name type="scientific">Lygus hesperus</name>
    <name type="common">Western plant bug</name>
    <dbReference type="NCBI Taxonomy" id="30085"/>
    <lineage>
        <taxon>Eukaryota</taxon>
        <taxon>Metazoa</taxon>
        <taxon>Ecdysozoa</taxon>
        <taxon>Arthropoda</taxon>
        <taxon>Hexapoda</taxon>
        <taxon>Insecta</taxon>
        <taxon>Pterygota</taxon>
        <taxon>Neoptera</taxon>
        <taxon>Paraneoptera</taxon>
        <taxon>Hemiptera</taxon>
        <taxon>Heteroptera</taxon>
        <taxon>Panheteroptera</taxon>
        <taxon>Cimicomorpha</taxon>
        <taxon>Miridae</taxon>
        <taxon>Mirini</taxon>
        <taxon>Lygus</taxon>
    </lineage>
</organism>
<evidence type="ECO:0000313" key="5">
    <source>
        <dbReference type="EMBL" id="JAQ12494.1"/>
    </source>
</evidence>
<dbReference type="EMBL" id="GBHO01003524">
    <property type="protein sequence ID" value="JAG40080.1"/>
    <property type="molecule type" value="Transcribed_RNA"/>
</dbReference>
<evidence type="ECO:0000313" key="2">
    <source>
        <dbReference type="EMBL" id="JAG40080.1"/>
    </source>
</evidence>
<evidence type="ECO:0000313" key="3">
    <source>
        <dbReference type="EMBL" id="JAG40081.1"/>
    </source>
</evidence>
<reference evidence="3" key="1">
    <citation type="journal article" date="2014" name="PLoS ONE">
        <title>Transcriptome-Based Identification of ABC Transporters in the Western Tarnished Plant Bug Lygus hesperus.</title>
        <authorList>
            <person name="Hull J.J."/>
            <person name="Chaney K."/>
            <person name="Geib S.M."/>
            <person name="Fabrick J.A."/>
            <person name="Brent C.S."/>
            <person name="Walsh D."/>
            <person name="Lavine L.C."/>
        </authorList>
    </citation>
    <scope>NUCLEOTIDE SEQUENCE</scope>
</reference>
<evidence type="ECO:0000313" key="4">
    <source>
        <dbReference type="EMBL" id="JAQ08064.1"/>
    </source>
</evidence>